<proteinExistence type="predicted"/>
<evidence type="ECO:0000313" key="2">
    <source>
        <dbReference type="EMBL" id="KAJ3604587.1"/>
    </source>
</evidence>
<dbReference type="Proteomes" id="UP001148018">
    <property type="component" value="Unassembled WGS sequence"/>
</dbReference>
<comment type="caution">
    <text evidence="2">The sequence shown here is derived from an EMBL/GenBank/DDBJ whole genome shotgun (WGS) entry which is preliminary data.</text>
</comment>
<reference evidence="2" key="1">
    <citation type="submission" date="2022-07" db="EMBL/GenBank/DDBJ databases">
        <title>Chromosome-level genome of Muraenolepis orangiensis.</title>
        <authorList>
            <person name="Kim J."/>
        </authorList>
    </citation>
    <scope>NUCLEOTIDE SEQUENCE</scope>
    <source>
        <strain evidence="2">KU_S4_2022</strain>
        <tissue evidence="2">Muscle</tissue>
    </source>
</reference>
<dbReference type="AlphaFoldDB" id="A0A9Q0IL30"/>
<evidence type="ECO:0000313" key="3">
    <source>
        <dbReference type="Proteomes" id="UP001148018"/>
    </source>
</evidence>
<sequence length="93" mass="10064">MPISSGATGRVVVGVETSEAGGPDGLKKETKLSSRSNDSYLQRYLDSTQRLKQGRDSTGDTSPPHVGLNDGENIIFTDGAKTTQLYYGTKWRL</sequence>
<evidence type="ECO:0000256" key="1">
    <source>
        <dbReference type="SAM" id="MobiDB-lite"/>
    </source>
</evidence>
<protein>
    <submittedName>
        <fullName evidence="2">Uncharacterized protein</fullName>
    </submittedName>
</protein>
<keyword evidence="3" id="KW-1185">Reference proteome</keyword>
<feature type="region of interest" description="Disordered" evidence="1">
    <location>
        <begin position="1"/>
        <end position="72"/>
    </location>
</feature>
<dbReference type="OrthoDB" id="8899727at2759"/>
<dbReference type="EMBL" id="JANIIK010000044">
    <property type="protein sequence ID" value="KAJ3604587.1"/>
    <property type="molecule type" value="Genomic_DNA"/>
</dbReference>
<name>A0A9Q0IL30_9TELE</name>
<feature type="compositionally biased region" description="Polar residues" evidence="1">
    <location>
        <begin position="33"/>
        <end position="51"/>
    </location>
</feature>
<organism evidence="2 3">
    <name type="scientific">Muraenolepis orangiensis</name>
    <name type="common">Patagonian moray cod</name>
    <dbReference type="NCBI Taxonomy" id="630683"/>
    <lineage>
        <taxon>Eukaryota</taxon>
        <taxon>Metazoa</taxon>
        <taxon>Chordata</taxon>
        <taxon>Craniata</taxon>
        <taxon>Vertebrata</taxon>
        <taxon>Euteleostomi</taxon>
        <taxon>Actinopterygii</taxon>
        <taxon>Neopterygii</taxon>
        <taxon>Teleostei</taxon>
        <taxon>Neoteleostei</taxon>
        <taxon>Acanthomorphata</taxon>
        <taxon>Zeiogadaria</taxon>
        <taxon>Gadariae</taxon>
        <taxon>Gadiformes</taxon>
        <taxon>Muraenolepidoidei</taxon>
        <taxon>Muraenolepididae</taxon>
        <taxon>Muraenolepis</taxon>
    </lineage>
</organism>
<accession>A0A9Q0IL30</accession>
<gene>
    <name evidence="2" type="ORF">NHX12_029327</name>
</gene>